<name>A0A2V3VLQ1_9BACI</name>
<keyword evidence="2" id="KW-1185">Reference proteome</keyword>
<evidence type="ECO:0000313" key="2">
    <source>
        <dbReference type="Proteomes" id="UP000247978"/>
    </source>
</evidence>
<gene>
    <name evidence="1" type="ORF">DFR56_11866</name>
</gene>
<dbReference type="Proteomes" id="UP000247978">
    <property type="component" value="Unassembled WGS sequence"/>
</dbReference>
<comment type="caution">
    <text evidence="1">The sequence shown here is derived from an EMBL/GenBank/DDBJ whole genome shotgun (WGS) entry which is preliminary data.</text>
</comment>
<sequence>MCAAASSFFTIIPPTLQAIAGYALIKKKK</sequence>
<accession>A0A2V3VLQ1</accession>
<proteinExistence type="predicted"/>
<protein>
    <submittedName>
        <fullName evidence="1">Uncharacterized protein</fullName>
    </submittedName>
</protein>
<reference evidence="1 2" key="1">
    <citation type="submission" date="2018-05" db="EMBL/GenBank/DDBJ databases">
        <title>Genomic Encyclopedia of Type Strains, Phase IV (KMG-IV): sequencing the most valuable type-strain genomes for metagenomic binning, comparative biology and taxonomic classification.</title>
        <authorList>
            <person name="Goeker M."/>
        </authorList>
    </citation>
    <scope>NUCLEOTIDE SEQUENCE [LARGE SCALE GENOMIC DNA]</scope>
    <source>
        <strain evidence="1 2">DSM 28556</strain>
    </source>
</reference>
<organism evidence="1 2">
    <name type="scientific">Pseudogracilibacillus auburnensis</name>
    <dbReference type="NCBI Taxonomy" id="1494959"/>
    <lineage>
        <taxon>Bacteria</taxon>
        <taxon>Bacillati</taxon>
        <taxon>Bacillota</taxon>
        <taxon>Bacilli</taxon>
        <taxon>Bacillales</taxon>
        <taxon>Bacillaceae</taxon>
        <taxon>Pseudogracilibacillus</taxon>
    </lineage>
</organism>
<dbReference type="AlphaFoldDB" id="A0A2V3VLQ1"/>
<dbReference type="EMBL" id="QJJQ01000018">
    <property type="protein sequence ID" value="PXW82490.1"/>
    <property type="molecule type" value="Genomic_DNA"/>
</dbReference>
<evidence type="ECO:0000313" key="1">
    <source>
        <dbReference type="EMBL" id="PXW82490.1"/>
    </source>
</evidence>